<protein>
    <submittedName>
        <fullName evidence="2">Uncharacterized protein LOC111024816</fullName>
    </submittedName>
</protein>
<evidence type="ECO:0000313" key="1">
    <source>
        <dbReference type="Proteomes" id="UP000504603"/>
    </source>
</evidence>
<keyword evidence="1" id="KW-1185">Reference proteome</keyword>
<dbReference type="RefSeq" id="XP_022158302.1">
    <property type="nucleotide sequence ID" value="XM_022302610.1"/>
</dbReference>
<dbReference type="OrthoDB" id="1936908at2759"/>
<accession>A0A6J1DWW5</accession>
<dbReference type="AlphaFoldDB" id="A0A6J1DWW5"/>
<dbReference type="KEGG" id="mcha:111024816"/>
<proteinExistence type="predicted"/>
<organism evidence="1 2">
    <name type="scientific">Momordica charantia</name>
    <name type="common">Bitter gourd</name>
    <name type="synonym">Balsam pear</name>
    <dbReference type="NCBI Taxonomy" id="3673"/>
    <lineage>
        <taxon>Eukaryota</taxon>
        <taxon>Viridiplantae</taxon>
        <taxon>Streptophyta</taxon>
        <taxon>Embryophyta</taxon>
        <taxon>Tracheophyta</taxon>
        <taxon>Spermatophyta</taxon>
        <taxon>Magnoliopsida</taxon>
        <taxon>eudicotyledons</taxon>
        <taxon>Gunneridae</taxon>
        <taxon>Pentapetalae</taxon>
        <taxon>rosids</taxon>
        <taxon>fabids</taxon>
        <taxon>Cucurbitales</taxon>
        <taxon>Cucurbitaceae</taxon>
        <taxon>Momordiceae</taxon>
        <taxon>Momordica</taxon>
    </lineage>
</organism>
<gene>
    <name evidence="2" type="primary">LOC111024816</name>
</gene>
<reference evidence="2" key="1">
    <citation type="submission" date="2025-08" db="UniProtKB">
        <authorList>
            <consortium name="RefSeq"/>
        </authorList>
    </citation>
    <scope>IDENTIFICATION</scope>
    <source>
        <strain evidence="2">OHB3-1</strain>
    </source>
</reference>
<dbReference type="GeneID" id="111024816"/>
<evidence type="ECO:0000313" key="2">
    <source>
        <dbReference type="RefSeq" id="XP_022158302.1"/>
    </source>
</evidence>
<dbReference type="Proteomes" id="UP000504603">
    <property type="component" value="Unplaced"/>
</dbReference>
<sequence>MSVFSVEVGKKPTPTGRCSPLVQALPPPHFHAPQGEAQFIKDFKHYGPPTFDGGSEKATASEEWVRELEAFYVYLGCADQFKVKGAVFMLRGEALNWWDSIATAEDLANVPITDCERYERSRVSPSQYERKFTELSCFALEFIPTEAVKIKRFFKGLRKGIRAPVDLQPPASYAEAVRGALIMDKDVTSKAQPLLEVSSSSGVKRNYADQPFRVPQYQAQ</sequence>
<name>A0A6J1DWW5_MOMCH</name>